<feature type="region of interest" description="Disordered" evidence="1">
    <location>
        <begin position="122"/>
        <end position="156"/>
    </location>
</feature>
<evidence type="ECO:0000313" key="3">
    <source>
        <dbReference type="Proteomes" id="UP000824469"/>
    </source>
</evidence>
<gene>
    <name evidence="2" type="ORF">KI387_043948</name>
</gene>
<comment type="caution">
    <text evidence="2">The sequence shown here is derived from an EMBL/GenBank/DDBJ whole genome shotgun (WGS) entry which is preliminary data.</text>
</comment>
<accession>A0AA38GBA7</accession>
<reference evidence="2 3" key="1">
    <citation type="journal article" date="2021" name="Nat. Plants">
        <title>The Taxus genome provides insights into paclitaxel biosynthesis.</title>
        <authorList>
            <person name="Xiong X."/>
            <person name="Gou J."/>
            <person name="Liao Q."/>
            <person name="Li Y."/>
            <person name="Zhou Q."/>
            <person name="Bi G."/>
            <person name="Li C."/>
            <person name="Du R."/>
            <person name="Wang X."/>
            <person name="Sun T."/>
            <person name="Guo L."/>
            <person name="Liang H."/>
            <person name="Lu P."/>
            <person name="Wu Y."/>
            <person name="Zhang Z."/>
            <person name="Ro D.K."/>
            <person name="Shang Y."/>
            <person name="Huang S."/>
            <person name="Yan J."/>
        </authorList>
    </citation>
    <scope>NUCLEOTIDE SEQUENCE [LARGE SCALE GENOMIC DNA]</scope>
    <source>
        <strain evidence="2">Ta-2019</strain>
    </source>
</reference>
<protein>
    <submittedName>
        <fullName evidence="2">Uncharacterized protein</fullName>
    </submittedName>
</protein>
<dbReference type="AlphaFoldDB" id="A0AA38GBA7"/>
<name>A0AA38GBA7_TAXCH</name>
<proteinExistence type="predicted"/>
<sequence>MEANMVQSRAQAQMKAFGIGCRSPCPWVGPFPRHYSPQEKLDFMIATLPLLAKWIEEIEVYERSIQQPCQRVSTPSHAFSFPLSQSVSFQQCQVSNSPSAVPSVESIPPSLSLPPHLSFSALFPSKQSSPPQELTETPPPPKKQEVSPPPPPQKIVKSVEFQPIPPFAFPIPCGEEEIAKIGHEGQQEEEPNRKEMTDNLRVWAAKFGIEKIPLLVKPTEEAKVEQMVVRTEFLAAEEEHIPVVEEKSADPRALTTKQATGEPSVLLSTSPLPSSNAEEEFDLSNSMSESEGNHGGQVAD</sequence>
<feature type="compositionally biased region" description="Pro residues" evidence="1">
    <location>
        <begin position="137"/>
        <end position="153"/>
    </location>
</feature>
<evidence type="ECO:0000256" key="1">
    <source>
        <dbReference type="SAM" id="MobiDB-lite"/>
    </source>
</evidence>
<evidence type="ECO:0000313" key="2">
    <source>
        <dbReference type="EMBL" id="KAH9320352.1"/>
    </source>
</evidence>
<keyword evidence="3" id="KW-1185">Reference proteome</keyword>
<organism evidence="2 3">
    <name type="scientific">Taxus chinensis</name>
    <name type="common">Chinese yew</name>
    <name type="synonym">Taxus wallichiana var. chinensis</name>
    <dbReference type="NCBI Taxonomy" id="29808"/>
    <lineage>
        <taxon>Eukaryota</taxon>
        <taxon>Viridiplantae</taxon>
        <taxon>Streptophyta</taxon>
        <taxon>Embryophyta</taxon>
        <taxon>Tracheophyta</taxon>
        <taxon>Spermatophyta</taxon>
        <taxon>Pinopsida</taxon>
        <taxon>Pinidae</taxon>
        <taxon>Conifers II</taxon>
        <taxon>Cupressales</taxon>
        <taxon>Taxaceae</taxon>
        <taxon>Taxus</taxon>
    </lineage>
</organism>
<dbReference type="EMBL" id="JAHRHJ020000004">
    <property type="protein sequence ID" value="KAH9320352.1"/>
    <property type="molecule type" value="Genomic_DNA"/>
</dbReference>
<feature type="compositionally biased region" description="Low complexity" evidence="1">
    <location>
        <begin position="122"/>
        <end position="136"/>
    </location>
</feature>
<feature type="compositionally biased region" description="Low complexity" evidence="1">
    <location>
        <begin position="263"/>
        <end position="275"/>
    </location>
</feature>
<dbReference type="Proteomes" id="UP000824469">
    <property type="component" value="Unassembled WGS sequence"/>
</dbReference>
<feature type="region of interest" description="Disordered" evidence="1">
    <location>
        <begin position="242"/>
        <end position="300"/>
    </location>
</feature>